<name>A0A679BBG8_9ORYZ</name>
<accession>A0A679BBG8</accession>
<proteinExistence type="predicted"/>
<dbReference type="AlphaFoldDB" id="A0A679BBG8"/>
<dbReference type="EMBL" id="AP018845">
    <property type="protein sequence ID" value="BBF89271.1"/>
    <property type="molecule type" value="Genomic_DNA"/>
</dbReference>
<evidence type="ECO:0000313" key="2">
    <source>
        <dbReference type="EMBL" id="BBF89271.1"/>
    </source>
</evidence>
<gene>
    <name evidence="2" type="primary">OBARTa0093J04.21</name>
</gene>
<protein>
    <submittedName>
        <fullName evidence="2">Uncharacterized protein</fullName>
    </submittedName>
</protein>
<evidence type="ECO:0000256" key="1">
    <source>
        <dbReference type="SAM" id="MobiDB-lite"/>
    </source>
</evidence>
<feature type="compositionally biased region" description="Low complexity" evidence="1">
    <location>
        <begin position="40"/>
        <end position="51"/>
    </location>
</feature>
<organism evidence="2">
    <name type="scientific">Oryza barthii</name>
    <dbReference type="NCBI Taxonomy" id="65489"/>
    <lineage>
        <taxon>Eukaryota</taxon>
        <taxon>Viridiplantae</taxon>
        <taxon>Streptophyta</taxon>
        <taxon>Embryophyta</taxon>
        <taxon>Tracheophyta</taxon>
        <taxon>Spermatophyta</taxon>
        <taxon>Magnoliopsida</taxon>
        <taxon>Liliopsida</taxon>
        <taxon>Poales</taxon>
        <taxon>Poaceae</taxon>
        <taxon>BOP clade</taxon>
        <taxon>Oryzoideae</taxon>
        <taxon>Oryzeae</taxon>
        <taxon>Oryzinae</taxon>
        <taxon>Oryza</taxon>
    </lineage>
</organism>
<sequence length="259" mass="27575">MAPPLLLLPFCLHPASRASPHRLPARPPLSTAPASSGRTSPPTGAAPNPAAATSGVAAALLPGLAFVPPGDHWLRAPASNQWRRRHCTASCRPCRLAGVPPDVAVLLPGCRRSVVIARLKRRPSYPSRSSSAPGRQARPRLHARVAAEVIPESSPRSSSSVAPAVPSPCRARGENPFLVSPCHLLARRAVVVPGLMRRRWPAFVQSSRAQVVAVFVCPFGRLVLTHVCSPCGIRVSPLVGHLFWLTRMVSLRPSRGSSL</sequence>
<feature type="region of interest" description="Disordered" evidence="1">
    <location>
        <begin position="19"/>
        <end position="51"/>
    </location>
</feature>
<reference evidence="2" key="1">
    <citation type="submission" date="2018-08" db="EMBL/GenBank/DDBJ databases">
        <title>Oryza barthii genomic DNA, chromosome 11, BAC clone:OBARTa0093J04.</title>
        <authorList>
            <person name="Wu J."/>
            <person name="Kanamori H."/>
        </authorList>
    </citation>
    <scope>NUCLEOTIDE SEQUENCE</scope>
    <source>
        <strain evidence="2">W1588</strain>
    </source>
</reference>